<organism evidence="1 2">
    <name type="scientific">Cyclotella cryptica</name>
    <dbReference type="NCBI Taxonomy" id="29204"/>
    <lineage>
        <taxon>Eukaryota</taxon>
        <taxon>Sar</taxon>
        <taxon>Stramenopiles</taxon>
        <taxon>Ochrophyta</taxon>
        <taxon>Bacillariophyta</taxon>
        <taxon>Coscinodiscophyceae</taxon>
        <taxon>Thalassiosirophycidae</taxon>
        <taxon>Stephanodiscales</taxon>
        <taxon>Stephanodiscaceae</taxon>
        <taxon>Cyclotella</taxon>
    </lineage>
</organism>
<dbReference type="AlphaFoldDB" id="A0ABD3Q876"/>
<protein>
    <submittedName>
        <fullName evidence="1">Uncharacterized protein</fullName>
    </submittedName>
</protein>
<keyword evidence="2" id="KW-1185">Reference proteome</keyword>
<name>A0ABD3Q876_9STRA</name>
<gene>
    <name evidence="1" type="ORF">HJC23_009989</name>
</gene>
<reference evidence="1 2" key="1">
    <citation type="journal article" date="2020" name="G3 (Bethesda)">
        <title>Improved Reference Genome for Cyclotella cryptica CCMP332, a Model for Cell Wall Morphogenesis, Salinity Adaptation, and Lipid Production in Diatoms (Bacillariophyta).</title>
        <authorList>
            <person name="Roberts W.R."/>
            <person name="Downey K.M."/>
            <person name="Ruck E.C."/>
            <person name="Traller J.C."/>
            <person name="Alverson A.J."/>
        </authorList>
    </citation>
    <scope>NUCLEOTIDE SEQUENCE [LARGE SCALE GENOMIC DNA]</scope>
    <source>
        <strain evidence="1 2">CCMP332</strain>
    </source>
</reference>
<evidence type="ECO:0000313" key="1">
    <source>
        <dbReference type="EMBL" id="KAL3796689.1"/>
    </source>
</evidence>
<dbReference type="Proteomes" id="UP001516023">
    <property type="component" value="Unassembled WGS sequence"/>
</dbReference>
<evidence type="ECO:0000313" key="2">
    <source>
        <dbReference type="Proteomes" id="UP001516023"/>
    </source>
</evidence>
<comment type="caution">
    <text evidence="1">The sequence shown here is derived from an EMBL/GenBank/DDBJ whole genome shotgun (WGS) entry which is preliminary data.</text>
</comment>
<accession>A0ABD3Q876</accession>
<dbReference type="EMBL" id="JABMIG020000061">
    <property type="protein sequence ID" value="KAL3796689.1"/>
    <property type="molecule type" value="Genomic_DNA"/>
</dbReference>
<proteinExistence type="predicted"/>
<sequence>MAVAPPKYAKSRFASASVNNPDPVTTASFATVTSLRCCRCPVVPDIMSAAAFSIPSIIINRRAERSAALRSDPSRE</sequence>